<dbReference type="AlphaFoldDB" id="A0A087U9A3"/>
<evidence type="ECO:0000313" key="1">
    <source>
        <dbReference type="EMBL" id="KFM73942.1"/>
    </source>
</evidence>
<accession>A0A087U9A3</accession>
<evidence type="ECO:0000313" key="2">
    <source>
        <dbReference type="Proteomes" id="UP000054359"/>
    </source>
</evidence>
<dbReference type="EMBL" id="KK118824">
    <property type="protein sequence ID" value="KFM73942.1"/>
    <property type="molecule type" value="Genomic_DNA"/>
</dbReference>
<proteinExistence type="predicted"/>
<dbReference type="Proteomes" id="UP000054359">
    <property type="component" value="Unassembled WGS sequence"/>
</dbReference>
<name>A0A087U9A3_STEMI</name>
<sequence>MMMRQLMKMKIVYCGIQQSYQIWKLKIISGKPTFPNQELQVEYHLEGMLGMMNKLYFYYYNVV</sequence>
<keyword evidence="2" id="KW-1185">Reference proteome</keyword>
<protein>
    <submittedName>
        <fullName evidence="1">Uncharacterized protein</fullName>
    </submittedName>
</protein>
<reference evidence="1 2" key="1">
    <citation type="submission" date="2013-11" db="EMBL/GenBank/DDBJ databases">
        <title>Genome sequencing of Stegodyphus mimosarum.</title>
        <authorList>
            <person name="Bechsgaard J."/>
        </authorList>
    </citation>
    <scope>NUCLEOTIDE SEQUENCE [LARGE SCALE GENOMIC DNA]</scope>
</reference>
<organism evidence="1 2">
    <name type="scientific">Stegodyphus mimosarum</name>
    <name type="common">African social velvet spider</name>
    <dbReference type="NCBI Taxonomy" id="407821"/>
    <lineage>
        <taxon>Eukaryota</taxon>
        <taxon>Metazoa</taxon>
        <taxon>Ecdysozoa</taxon>
        <taxon>Arthropoda</taxon>
        <taxon>Chelicerata</taxon>
        <taxon>Arachnida</taxon>
        <taxon>Araneae</taxon>
        <taxon>Araneomorphae</taxon>
        <taxon>Entelegynae</taxon>
        <taxon>Eresoidea</taxon>
        <taxon>Eresidae</taxon>
        <taxon>Stegodyphus</taxon>
    </lineage>
</organism>
<gene>
    <name evidence="1" type="ORF">X975_20703</name>
</gene>
<feature type="non-terminal residue" evidence="1">
    <location>
        <position position="63"/>
    </location>
</feature>